<accession>A0A1M4SEV3</accession>
<reference evidence="1 2" key="1">
    <citation type="submission" date="2016-11" db="EMBL/GenBank/DDBJ databases">
        <authorList>
            <person name="Jaros S."/>
            <person name="Januszkiewicz K."/>
            <person name="Wedrychowicz H."/>
        </authorList>
    </citation>
    <scope>NUCLEOTIDE SEQUENCE [LARGE SCALE GENOMIC DNA]</scope>
    <source>
        <strain evidence="1 2">DSM 21986</strain>
    </source>
</reference>
<gene>
    <name evidence="1" type="ORF">SAMN05443144_10113</name>
</gene>
<name>A0A1M4SEV3_9BACT</name>
<dbReference type="Proteomes" id="UP000184041">
    <property type="component" value="Unassembled WGS sequence"/>
</dbReference>
<dbReference type="OrthoDB" id="9799230at2"/>
<dbReference type="InterPro" id="IPR011042">
    <property type="entry name" value="6-blade_b-propeller_TolB-like"/>
</dbReference>
<dbReference type="Pfam" id="PF17170">
    <property type="entry name" value="DUF5128"/>
    <property type="match status" value="1"/>
</dbReference>
<dbReference type="RefSeq" id="WP_084087912.1">
    <property type="nucleotide sequence ID" value="NZ_FQUS01000001.1"/>
</dbReference>
<protein>
    <submittedName>
        <fullName evidence="1">6-bladed beta-propeller protein</fullName>
    </submittedName>
</protein>
<proteinExistence type="predicted"/>
<evidence type="ECO:0000313" key="2">
    <source>
        <dbReference type="Proteomes" id="UP000184041"/>
    </source>
</evidence>
<organism evidence="1 2">
    <name type="scientific">Fodinibius roseus</name>
    <dbReference type="NCBI Taxonomy" id="1194090"/>
    <lineage>
        <taxon>Bacteria</taxon>
        <taxon>Pseudomonadati</taxon>
        <taxon>Balneolota</taxon>
        <taxon>Balneolia</taxon>
        <taxon>Balneolales</taxon>
        <taxon>Balneolaceae</taxon>
        <taxon>Fodinibius</taxon>
    </lineage>
</organism>
<dbReference type="AlphaFoldDB" id="A0A1M4SEV3"/>
<keyword evidence="2" id="KW-1185">Reference proteome</keyword>
<sequence>MKNILFDILIFVICIGCSNRSAVDLPEHIKNQDLENLTIYQADVQPNQTIQLIREQAFGNSEDVLIGNPSQLEADRSGRVYIGDSQQKSIHVFQPDGNYLSSIGREGQGPGEFQWIGNMQILSDELFIYDPNSHRLNVFRIPENSNTAPEFLHSVVISGDNFEGIPEANFMSPRLYRIRNDGSLILFSRNSIFQYRQDPEFQGVTRYYLVNMEDETSIDTIFEMDMPEHIVTEWFTIPAPFNARGLMALSSDDRIFSVWTDDILIKVHSPDGVYERSFYYPFVNHDLNREDAINSMDDHEQLQKAVRSMELPKTWPALDRMFIDDKDRIWIATIVDDLDIFEWWVMNEEGELLTRFNWPRSKQIVKVKNGKLYARKTEEETGLEEIVRYDIKMKTVFK</sequence>
<dbReference type="EMBL" id="FQUS01000001">
    <property type="protein sequence ID" value="SHE30537.1"/>
    <property type="molecule type" value="Genomic_DNA"/>
</dbReference>
<evidence type="ECO:0000313" key="1">
    <source>
        <dbReference type="EMBL" id="SHE30537.1"/>
    </source>
</evidence>
<dbReference type="STRING" id="1194090.SAMN05443144_10113"/>
<dbReference type="Gene3D" id="2.120.10.30">
    <property type="entry name" value="TolB, C-terminal domain"/>
    <property type="match status" value="1"/>
</dbReference>
<dbReference type="SUPFAM" id="SSF63825">
    <property type="entry name" value="YWTD domain"/>
    <property type="match status" value="1"/>
</dbReference>